<proteinExistence type="predicted"/>
<evidence type="ECO:0000256" key="2">
    <source>
        <dbReference type="ARBA" id="ARBA00022450"/>
    </source>
</evidence>
<dbReference type="PANTHER" id="PTHR45527:SF1">
    <property type="entry name" value="FATTY ACID SYNTHASE"/>
    <property type="match status" value="1"/>
</dbReference>
<dbReference type="GO" id="GO:0044550">
    <property type="term" value="P:secondary metabolite biosynthetic process"/>
    <property type="evidence" value="ECO:0007669"/>
    <property type="project" value="TreeGrafter"/>
</dbReference>
<feature type="domain" description="Carrier" evidence="4">
    <location>
        <begin position="451"/>
        <end position="526"/>
    </location>
</feature>
<dbReference type="InterPro" id="IPR036736">
    <property type="entry name" value="ACP-like_sf"/>
</dbReference>
<reference evidence="5 6" key="1">
    <citation type="submission" date="2020-08" db="EMBL/GenBank/DDBJ databases">
        <title>Sequencing the genomes of 1000 actinobacteria strains.</title>
        <authorList>
            <person name="Klenk H.-P."/>
        </authorList>
    </citation>
    <scope>NUCLEOTIDE SEQUENCE [LARGE SCALE GENOMIC DNA]</scope>
    <source>
        <strain evidence="5 6">DSM 43149</strain>
    </source>
</reference>
<dbReference type="PROSITE" id="PS00455">
    <property type="entry name" value="AMP_BINDING"/>
    <property type="match status" value="1"/>
</dbReference>
<dbReference type="InterPro" id="IPR042099">
    <property type="entry name" value="ANL_N_sf"/>
</dbReference>
<dbReference type="SUPFAM" id="SSF47336">
    <property type="entry name" value="ACP-like"/>
    <property type="match status" value="1"/>
</dbReference>
<accession>A0A7W7MSM6</accession>
<evidence type="ECO:0000313" key="6">
    <source>
        <dbReference type="Proteomes" id="UP000578112"/>
    </source>
</evidence>
<dbReference type="InterPro" id="IPR000873">
    <property type="entry name" value="AMP-dep_synth/lig_dom"/>
</dbReference>
<comment type="cofactor">
    <cofactor evidence="1">
        <name>pantetheine 4'-phosphate</name>
        <dbReference type="ChEBI" id="CHEBI:47942"/>
    </cofactor>
</comment>
<dbReference type="Gene3D" id="3.40.50.12780">
    <property type="entry name" value="N-terminal domain of ligase-like"/>
    <property type="match status" value="1"/>
</dbReference>
<dbReference type="GO" id="GO:0072330">
    <property type="term" value="P:monocarboxylic acid biosynthetic process"/>
    <property type="evidence" value="ECO:0007669"/>
    <property type="project" value="UniProtKB-ARBA"/>
</dbReference>
<gene>
    <name evidence="5" type="ORF">BJ971_005396</name>
</gene>
<keyword evidence="3" id="KW-0597">Phosphoprotein</keyword>
<dbReference type="GO" id="GO:0005737">
    <property type="term" value="C:cytoplasm"/>
    <property type="evidence" value="ECO:0007669"/>
    <property type="project" value="TreeGrafter"/>
</dbReference>
<dbReference type="Pfam" id="PF00550">
    <property type="entry name" value="PP-binding"/>
    <property type="match status" value="1"/>
</dbReference>
<sequence length="545" mass="58763">MRVERSVERIRRYAETSPAHGAIECGGLTISYRDLADRLDRRQAELAPVVRPGVPFVIGRPRSPEFVVDFLAVLALGGVAVPIDPGLPAGRREILERHLTAGPAHEDGAYVFFTSGSTGTPKPVLGSAAGLRHFLDWQVAEFGIGARDRVAFLTALSFDVMVRDVMLPLWAGGTLVIPAPGEAEAPEAVVAWLTRRRISVVNVVPSVAWSWLRYGAAPCPSVRTVFFAGEPLTGVLVEQWHETFPATRVRVNFYGTTETTLPKVYKRLRRFESTSGLLPVGKPVPGAGFTLAETGEIVLVSRYSSHGYLGLPEETAARFTRLAGGETSYRTGDLGRLDDAGDLLVVGRGDDEVKVNGVRIHPAEVAASIRAGGEVHDVFVTTGPLTAYVVPVRVPFDDAAVRRDLMAVVPPAMVPSRFVAVPALPQLPNGKIDRAALHRLDVAAPDAVHVRPSGELERWVAAQWTELFGTPDVGAADDFFLLGGDSITAMQLAARIRRDFGVALSVRNVFANPTVALLAQEIADRQLAQIDPAELLELLAQAERS</sequence>
<dbReference type="SMART" id="SM00823">
    <property type="entry name" value="PKS_PP"/>
    <property type="match status" value="1"/>
</dbReference>
<dbReference type="InterPro" id="IPR045851">
    <property type="entry name" value="AMP-bd_C_sf"/>
</dbReference>
<dbReference type="InterPro" id="IPR009081">
    <property type="entry name" value="PP-bd_ACP"/>
</dbReference>
<protein>
    <submittedName>
        <fullName evidence="5">Acyl-coenzyme A synthetase/AMP-(Fatty) acid ligase/aryl carrier-like protein</fullName>
    </submittedName>
</protein>
<dbReference type="SUPFAM" id="SSF56801">
    <property type="entry name" value="Acetyl-CoA synthetase-like"/>
    <property type="match status" value="1"/>
</dbReference>
<dbReference type="Proteomes" id="UP000578112">
    <property type="component" value="Unassembled WGS sequence"/>
</dbReference>
<organism evidence="5 6">
    <name type="scientific">Actinoplanes digitatis</name>
    <dbReference type="NCBI Taxonomy" id="1868"/>
    <lineage>
        <taxon>Bacteria</taxon>
        <taxon>Bacillati</taxon>
        <taxon>Actinomycetota</taxon>
        <taxon>Actinomycetes</taxon>
        <taxon>Micromonosporales</taxon>
        <taxon>Micromonosporaceae</taxon>
        <taxon>Actinoplanes</taxon>
    </lineage>
</organism>
<dbReference type="Gene3D" id="1.10.1200.10">
    <property type="entry name" value="ACP-like"/>
    <property type="match status" value="1"/>
</dbReference>
<dbReference type="PROSITE" id="PS00012">
    <property type="entry name" value="PHOSPHOPANTETHEINE"/>
    <property type="match status" value="1"/>
</dbReference>
<evidence type="ECO:0000259" key="4">
    <source>
        <dbReference type="PROSITE" id="PS50075"/>
    </source>
</evidence>
<dbReference type="EMBL" id="JACHNH010000001">
    <property type="protein sequence ID" value="MBB4764840.1"/>
    <property type="molecule type" value="Genomic_DNA"/>
</dbReference>
<comment type="caution">
    <text evidence="5">The sequence shown here is derived from an EMBL/GenBank/DDBJ whole genome shotgun (WGS) entry which is preliminary data.</text>
</comment>
<dbReference type="FunFam" id="1.10.1200.10:FF:000016">
    <property type="entry name" value="Non-ribosomal peptide synthase"/>
    <property type="match status" value="1"/>
</dbReference>
<dbReference type="AlphaFoldDB" id="A0A7W7MSM6"/>
<dbReference type="PANTHER" id="PTHR45527">
    <property type="entry name" value="NONRIBOSOMAL PEPTIDE SYNTHETASE"/>
    <property type="match status" value="1"/>
</dbReference>
<dbReference type="GO" id="GO:0031177">
    <property type="term" value="F:phosphopantetheine binding"/>
    <property type="evidence" value="ECO:0007669"/>
    <property type="project" value="InterPro"/>
</dbReference>
<dbReference type="InterPro" id="IPR006162">
    <property type="entry name" value="Ppantetheine_attach_site"/>
</dbReference>
<dbReference type="GO" id="GO:0043041">
    <property type="term" value="P:amino acid activation for nonribosomal peptide biosynthetic process"/>
    <property type="evidence" value="ECO:0007669"/>
    <property type="project" value="TreeGrafter"/>
</dbReference>
<evidence type="ECO:0000313" key="5">
    <source>
        <dbReference type="EMBL" id="MBB4764840.1"/>
    </source>
</evidence>
<dbReference type="InterPro" id="IPR020806">
    <property type="entry name" value="PKS_PP-bd"/>
</dbReference>
<evidence type="ECO:0000256" key="1">
    <source>
        <dbReference type="ARBA" id="ARBA00001957"/>
    </source>
</evidence>
<name>A0A7W7MSM6_9ACTN</name>
<dbReference type="Gene3D" id="3.30.300.30">
    <property type="match status" value="1"/>
</dbReference>
<dbReference type="GO" id="GO:0016874">
    <property type="term" value="F:ligase activity"/>
    <property type="evidence" value="ECO:0007669"/>
    <property type="project" value="UniProtKB-KW"/>
</dbReference>
<evidence type="ECO:0000256" key="3">
    <source>
        <dbReference type="ARBA" id="ARBA00022553"/>
    </source>
</evidence>
<dbReference type="Pfam" id="PF00501">
    <property type="entry name" value="AMP-binding"/>
    <property type="match status" value="2"/>
</dbReference>
<dbReference type="InterPro" id="IPR020845">
    <property type="entry name" value="AMP-binding_CS"/>
</dbReference>
<dbReference type="PROSITE" id="PS50075">
    <property type="entry name" value="CARRIER"/>
    <property type="match status" value="1"/>
</dbReference>
<keyword evidence="2" id="KW-0596">Phosphopantetheine</keyword>
<keyword evidence="5" id="KW-0436">Ligase</keyword>
<dbReference type="RefSeq" id="WP_184995983.1">
    <property type="nucleotide sequence ID" value="NZ_BOMK01000003.1"/>
</dbReference>
<keyword evidence="6" id="KW-1185">Reference proteome</keyword>